<dbReference type="EMBL" id="CATQJA010002708">
    <property type="protein sequence ID" value="CAJ0586516.1"/>
    <property type="molecule type" value="Genomic_DNA"/>
</dbReference>
<keyword evidence="2" id="KW-1185">Reference proteome</keyword>
<dbReference type="AlphaFoldDB" id="A0AA36DHN1"/>
<protein>
    <submittedName>
        <fullName evidence="1">Uncharacterized protein</fullName>
    </submittedName>
</protein>
<sequence>MPYELPYNEGSQHWYMSGSQRYGSPYYGTGQTYDHYGYNPLLYRDSYNPVESTGYLSMLHDKENFQAQGCGWDGIQQRCTDGLGICRGGCRDFSNAYSVLRDCRCIPYGYSTLMRMVGGLKKTLKKA</sequence>
<proteinExistence type="predicted"/>
<dbReference type="Proteomes" id="UP001177023">
    <property type="component" value="Unassembled WGS sequence"/>
</dbReference>
<evidence type="ECO:0000313" key="2">
    <source>
        <dbReference type="Proteomes" id="UP001177023"/>
    </source>
</evidence>
<organism evidence="1 2">
    <name type="scientific">Mesorhabditis spiculigera</name>
    <dbReference type="NCBI Taxonomy" id="96644"/>
    <lineage>
        <taxon>Eukaryota</taxon>
        <taxon>Metazoa</taxon>
        <taxon>Ecdysozoa</taxon>
        <taxon>Nematoda</taxon>
        <taxon>Chromadorea</taxon>
        <taxon>Rhabditida</taxon>
        <taxon>Rhabditina</taxon>
        <taxon>Rhabditomorpha</taxon>
        <taxon>Rhabditoidea</taxon>
        <taxon>Rhabditidae</taxon>
        <taxon>Mesorhabditinae</taxon>
        <taxon>Mesorhabditis</taxon>
    </lineage>
</organism>
<gene>
    <name evidence="1" type="ORF">MSPICULIGERA_LOCUS24520</name>
</gene>
<name>A0AA36DHN1_9BILA</name>
<accession>A0AA36DHN1</accession>
<evidence type="ECO:0000313" key="1">
    <source>
        <dbReference type="EMBL" id="CAJ0586516.1"/>
    </source>
</evidence>
<feature type="non-terminal residue" evidence="1">
    <location>
        <position position="127"/>
    </location>
</feature>
<comment type="caution">
    <text evidence="1">The sequence shown here is derived from an EMBL/GenBank/DDBJ whole genome shotgun (WGS) entry which is preliminary data.</text>
</comment>
<reference evidence="1" key="1">
    <citation type="submission" date="2023-06" db="EMBL/GenBank/DDBJ databases">
        <authorList>
            <person name="Delattre M."/>
        </authorList>
    </citation>
    <scope>NUCLEOTIDE SEQUENCE</scope>
    <source>
        <strain evidence="1">AF72</strain>
    </source>
</reference>